<dbReference type="EMBL" id="NCKV01037220">
    <property type="protein sequence ID" value="RWS18598.1"/>
    <property type="molecule type" value="Genomic_DNA"/>
</dbReference>
<comment type="caution">
    <text evidence="1">The sequence shown here is derived from an EMBL/GenBank/DDBJ whole genome shotgun (WGS) entry which is preliminary data.</text>
</comment>
<sequence>MAFNNILVCSSYRKGEYFIKNITQYTEVVGSTGRQYAIIDCSKIVFWFIVKSNLYSFENCLPYMPYLHLMHLHISR</sequence>
<evidence type="ECO:0000313" key="1">
    <source>
        <dbReference type="EMBL" id="RWS18598.1"/>
    </source>
</evidence>
<reference evidence="1 2" key="1">
    <citation type="journal article" date="2018" name="Gigascience">
        <title>Genomes of trombidid mites reveal novel predicted allergens and laterally-transferred genes associated with secondary metabolism.</title>
        <authorList>
            <person name="Dong X."/>
            <person name="Chaisiri K."/>
            <person name="Xia D."/>
            <person name="Armstrong S.D."/>
            <person name="Fang Y."/>
            <person name="Donnelly M.J."/>
            <person name="Kadowaki T."/>
            <person name="McGarry J.W."/>
            <person name="Darby A.C."/>
            <person name="Makepeace B.L."/>
        </authorList>
    </citation>
    <scope>NUCLEOTIDE SEQUENCE [LARGE SCALE GENOMIC DNA]</scope>
    <source>
        <strain evidence="1">UoL-UT</strain>
    </source>
</reference>
<keyword evidence="2" id="KW-1185">Reference proteome</keyword>
<dbReference type="VEuPathDB" id="VectorBase:LDEU013441"/>
<name>A0A443RTT6_9ACAR</name>
<dbReference type="AlphaFoldDB" id="A0A443RTT6"/>
<gene>
    <name evidence="1" type="ORF">B4U80_08090</name>
</gene>
<accession>A0A443RTT6</accession>
<organism evidence="1 2">
    <name type="scientific">Leptotrombidium deliense</name>
    <dbReference type="NCBI Taxonomy" id="299467"/>
    <lineage>
        <taxon>Eukaryota</taxon>
        <taxon>Metazoa</taxon>
        <taxon>Ecdysozoa</taxon>
        <taxon>Arthropoda</taxon>
        <taxon>Chelicerata</taxon>
        <taxon>Arachnida</taxon>
        <taxon>Acari</taxon>
        <taxon>Acariformes</taxon>
        <taxon>Trombidiformes</taxon>
        <taxon>Prostigmata</taxon>
        <taxon>Anystina</taxon>
        <taxon>Parasitengona</taxon>
        <taxon>Trombiculoidea</taxon>
        <taxon>Trombiculidae</taxon>
        <taxon>Leptotrombidium</taxon>
    </lineage>
</organism>
<dbReference type="Proteomes" id="UP000288716">
    <property type="component" value="Unassembled WGS sequence"/>
</dbReference>
<protein>
    <submittedName>
        <fullName evidence="1">Uncharacterized protein</fullName>
    </submittedName>
</protein>
<proteinExistence type="predicted"/>
<evidence type="ECO:0000313" key="2">
    <source>
        <dbReference type="Proteomes" id="UP000288716"/>
    </source>
</evidence>